<reference evidence="3 4" key="1">
    <citation type="submission" date="2015-08" db="EMBL/GenBank/DDBJ databases">
        <title>Draft Genome Sequences of Vibrio parahaemolyticus Strains.</title>
        <authorList>
            <person name="Gonzalez-Escalona N."/>
            <person name="DePaola A."/>
        </authorList>
    </citation>
    <scope>NUCLEOTIDE SEQUENCE [LARGE SCALE GENOMIC DNA]</scope>
    <source>
        <strain evidence="3 4">CFSAN001621</strain>
    </source>
</reference>
<keyword evidence="4" id="KW-1185">Reference proteome</keyword>
<dbReference type="EMBL" id="CP023248">
    <property type="protein sequence ID" value="ASZ51861.1"/>
    <property type="molecule type" value="Genomic_DNA"/>
</dbReference>
<dbReference type="AlphaFoldDB" id="A0A249W708"/>
<evidence type="ECO:0000313" key="2">
    <source>
        <dbReference type="EMBL" id="ASZ51861.1"/>
    </source>
</evidence>
<name>A0A249W708_VIBPH</name>
<dbReference type="Proteomes" id="UP000191946">
    <property type="component" value="Unassembled WGS sequence"/>
</dbReference>
<dbReference type="Pfam" id="PF14082">
    <property type="entry name" value="SduA_C"/>
    <property type="match status" value="1"/>
</dbReference>
<gene>
    <name evidence="3" type="ORF">AKG60_27870</name>
    <name evidence="2" type="ORF">YA91_15520</name>
</gene>
<evidence type="ECO:0000313" key="3">
    <source>
        <dbReference type="EMBL" id="OQJ94616.1"/>
    </source>
</evidence>
<dbReference type="InterPro" id="IPR025359">
    <property type="entry name" value="SduA_C"/>
</dbReference>
<proteinExistence type="predicted"/>
<sequence>MTSNNRDYRFLTPEETDEWEKVKQEEIVNPGSRVKIRKNLFSKYPRAARHFQSLFPNQYLDTMDLKDTDNIQLLLKGFIDLLNKSDVRERDILNYINSEPAFFIIGSLLKKYYNFGHHAAHLFREFPLGTSYKADYLLVGKNSDGWHFVFVELESPNGSVTTLNGDLGTVFRKGKAQIEDWEFWLERNYSVLQEFFKKHKKLDDPLPEEFCHFDRSRINYVVIAGRRGDFNDKTYRIQRQSIRNNQIHLIHYDNLIDAVELLSDSCTY</sequence>
<dbReference type="EMBL" id="LHQV01000041">
    <property type="protein sequence ID" value="OQJ94616.1"/>
    <property type="molecule type" value="Genomic_DNA"/>
</dbReference>
<dbReference type="RefSeq" id="WP_005500238.1">
    <property type="nucleotide sequence ID" value="NZ_CP023248.2"/>
</dbReference>
<evidence type="ECO:0000259" key="1">
    <source>
        <dbReference type="Pfam" id="PF14082"/>
    </source>
</evidence>
<feature type="domain" description="Shedu protein SduA C-terminal" evidence="1">
    <location>
        <begin position="88"/>
        <end position="256"/>
    </location>
</feature>
<accession>A0A249W708</accession>
<organism evidence="2">
    <name type="scientific">Vibrio parahaemolyticus</name>
    <dbReference type="NCBI Taxonomy" id="670"/>
    <lineage>
        <taxon>Bacteria</taxon>
        <taxon>Pseudomonadati</taxon>
        <taxon>Pseudomonadota</taxon>
        <taxon>Gammaproteobacteria</taxon>
        <taxon>Vibrionales</taxon>
        <taxon>Vibrionaceae</taxon>
        <taxon>Vibrio</taxon>
    </lineage>
</organism>
<evidence type="ECO:0000313" key="4">
    <source>
        <dbReference type="Proteomes" id="UP000191946"/>
    </source>
</evidence>
<protein>
    <submittedName>
        <fullName evidence="2">DUF4263 domain-containing protein</fullName>
    </submittedName>
</protein>
<reference evidence="2" key="2">
    <citation type="submission" date="2017-09" db="EMBL/GenBank/DDBJ databases">
        <authorList>
            <person name="Ehlers B."/>
            <person name="Leendertz F.H."/>
        </authorList>
    </citation>
    <scope>NUCLEOTIDE SEQUENCE</scope>
    <source>
        <strain evidence="2">MAVP-26</strain>
    </source>
</reference>